<name>A0A2G9R3U7_AQUCT</name>
<reference evidence="2" key="1">
    <citation type="journal article" date="2017" name="Nat. Commun.">
        <title>The North American bullfrog draft genome provides insight into hormonal regulation of long noncoding RNA.</title>
        <authorList>
            <person name="Hammond S.A."/>
            <person name="Warren R.L."/>
            <person name="Vandervalk B.P."/>
            <person name="Kucuk E."/>
            <person name="Khan H."/>
            <person name="Gibb E.A."/>
            <person name="Pandoh P."/>
            <person name="Kirk H."/>
            <person name="Zhao Y."/>
            <person name="Jones M."/>
            <person name="Mungall A.J."/>
            <person name="Coope R."/>
            <person name="Pleasance S."/>
            <person name="Moore R.A."/>
            <person name="Holt R.A."/>
            <person name="Round J.M."/>
            <person name="Ohora S."/>
            <person name="Walle B.V."/>
            <person name="Veldhoen N."/>
            <person name="Helbing C.C."/>
            <person name="Birol I."/>
        </authorList>
    </citation>
    <scope>NUCLEOTIDE SEQUENCE [LARGE SCALE GENOMIC DNA]</scope>
</reference>
<accession>A0A2G9R3U7</accession>
<evidence type="ECO:0000313" key="1">
    <source>
        <dbReference type="EMBL" id="PIO22537.1"/>
    </source>
</evidence>
<sequence>MVLCYRRITPGYIRLLQIQMAGKIIINGTDALIERAAFLLGVSGIWISSYSTRQMIK</sequence>
<evidence type="ECO:0000313" key="2">
    <source>
        <dbReference type="Proteomes" id="UP000228934"/>
    </source>
</evidence>
<dbReference type="EMBL" id="KV945659">
    <property type="protein sequence ID" value="PIO22537.1"/>
    <property type="molecule type" value="Genomic_DNA"/>
</dbReference>
<keyword evidence="2" id="KW-1185">Reference proteome</keyword>
<dbReference type="AlphaFoldDB" id="A0A2G9R3U7"/>
<proteinExistence type="predicted"/>
<organism evidence="1 2">
    <name type="scientific">Aquarana catesbeiana</name>
    <name type="common">American bullfrog</name>
    <name type="synonym">Rana catesbeiana</name>
    <dbReference type="NCBI Taxonomy" id="8400"/>
    <lineage>
        <taxon>Eukaryota</taxon>
        <taxon>Metazoa</taxon>
        <taxon>Chordata</taxon>
        <taxon>Craniata</taxon>
        <taxon>Vertebrata</taxon>
        <taxon>Euteleostomi</taxon>
        <taxon>Amphibia</taxon>
        <taxon>Batrachia</taxon>
        <taxon>Anura</taxon>
        <taxon>Neobatrachia</taxon>
        <taxon>Ranoidea</taxon>
        <taxon>Ranidae</taxon>
        <taxon>Aquarana</taxon>
    </lineage>
</organism>
<dbReference type="Proteomes" id="UP000228934">
    <property type="component" value="Unassembled WGS sequence"/>
</dbReference>
<gene>
    <name evidence="1" type="ORF">AB205_0174250</name>
</gene>
<protein>
    <submittedName>
        <fullName evidence="1">Uncharacterized protein</fullName>
    </submittedName>
</protein>
<dbReference type="OrthoDB" id="8617098at2759"/>